<organism evidence="13 14">
    <name type="scientific">Phaeospirillum tilakii</name>
    <dbReference type="NCBI Taxonomy" id="741673"/>
    <lineage>
        <taxon>Bacteria</taxon>
        <taxon>Pseudomonadati</taxon>
        <taxon>Pseudomonadota</taxon>
        <taxon>Alphaproteobacteria</taxon>
        <taxon>Rhodospirillales</taxon>
        <taxon>Rhodospirillaceae</taxon>
        <taxon>Phaeospirillum</taxon>
    </lineage>
</organism>
<dbReference type="InterPro" id="IPR005467">
    <property type="entry name" value="His_kinase_dom"/>
</dbReference>
<dbReference type="EMBL" id="JBHUIY010000008">
    <property type="protein sequence ID" value="MFD2233318.1"/>
    <property type="molecule type" value="Genomic_DNA"/>
</dbReference>
<keyword evidence="13" id="KW-0067">ATP-binding</keyword>
<dbReference type="InterPro" id="IPR033479">
    <property type="entry name" value="dCache_1"/>
</dbReference>
<evidence type="ECO:0000313" key="14">
    <source>
        <dbReference type="Proteomes" id="UP001597296"/>
    </source>
</evidence>
<keyword evidence="14" id="KW-1185">Reference proteome</keyword>
<comment type="catalytic activity">
    <reaction evidence="1">
        <text>ATP + protein L-histidine = ADP + protein N-phospho-L-histidine.</text>
        <dbReference type="EC" id="2.7.13.3"/>
    </reaction>
</comment>
<evidence type="ECO:0000256" key="5">
    <source>
        <dbReference type="ARBA" id="ARBA00022553"/>
    </source>
</evidence>
<keyword evidence="13" id="KW-0547">Nucleotide-binding</keyword>
<evidence type="ECO:0000256" key="10">
    <source>
        <dbReference type="ARBA" id="ARBA00023136"/>
    </source>
</evidence>
<dbReference type="SMART" id="SM00388">
    <property type="entry name" value="HisKA"/>
    <property type="match status" value="1"/>
</dbReference>
<dbReference type="PANTHER" id="PTHR43047:SF9">
    <property type="entry name" value="HISTIDINE KINASE"/>
    <property type="match status" value="1"/>
</dbReference>
<evidence type="ECO:0000256" key="9">
    <source>
        <dbReference type="ARBA" id="ARBA00022989"/>
    </source>
</evidence>
<sequence>MTKVLPTAAARPSAQPSGDLRRVLGLLIGLVMALMVLGAVGFLVHLRAATLDDAAANTAGVARLLEATLSRTLTTTDVILQRLAGLDRAYLKGAIPAEKLQAELKAMQASLPERGGLVVFDAEGNAVFEQRPTPGGPGINAADRPWFRAHAEGVERSISPMVTSRFDNSLVFVVSRRVSDETGRFLGVVSCGIHSAYFTDFYHTLVLGHGGVIAAATRDGLLLRQPNPELYAGRPIPREPVDRLLQEKPAGTMLGPSRLDGVERIFSYRLLPEYGIVVIAGMSQDEVLRPWWNTVGGLAIALALAGSVVAGLSALAFRGVSREQAILAGLEQRVRDRTEEAERRAEEARLANESKTRFLAAASHDLRQPLQAAGMFAEVLAARVEDSPLADVVTKLRRSIEATNSLLGTLLDVSALEAGKITPNISPFRLMPLLAALVDQIEPEATARGLSIGAVPTDCAVVSDPVLLERILRNLLINAVRYTETGGVRIGCRYRGDRVAIQVWDTGIGIAPDQVARIFDDFTRIEQPGRPRDQRGLGLGLGVVRRMAALLDHRLEVHSVPGRGSCFGVLVPRA</sequence>
<name>A0ABW5CBB5_9PROT</name>
<dbReference type="PROSITE" id="PS50109">
    <property type="entry name" value="HIS_KIN"/>
    <property type="match status" value="1"/>
</dbReference>
<evidence type="ECO:0000256" key="11">
    <source>
        <dbReference type="SAM" id="Phobius"/>
    </source>
</evidence>
<dbReference type="SUPFAM" id="SSF47384">
    <property type="entry name" value="Homodimeric domain of signal transducing histidine kinase"/>
    <property type="match status" value="1"/>
</dbReference>
<evidence type="ECO:0000256" key="3">
    <source>
        <dbReference type="ARBA" id="ARBA00012438"/>
    </source>
</evidence>
<dbReference type="Pfam" id="PF00512">
    <property type="entry name" value="HisKA"/>
    <property type="match status" value="1"/>
</dbReference>
<keyword evidence="6" id="KW-0808">Transferase</keyword>
<dbReference type="InterPro" id="IPR003594">
    <property type="entry name" value="HATPase_dom"/>
</dbReference>
<dbReference type="CDD" id="cd12915">
    <property type="entry name" value="PDC2_DGC_like"/>
    <property type="match status" value="1"/>
</dbReference>
<evidence type="ECO:0000259" key="12">
    <source>
        <dbReference type="PROSITE" id="PS50109"/>
    </source>
</evidence>
<feature type="transmembrane region" description="Helical" evidence="11">
    <location>
        <begin position="295"/>
        <end position="317"/>
    </location>
</feature>
<dbReference type="SMART" id="SM00387">
    <property type="entry name" value="HATPase_c"/>
    <property type="match status" value="1"/>
</dbReference>
<dbReference type="PRINTS" id="PR00344">
    <property type="entry name" value="BCTRLSENSOR"/>
</dbReference>
<evidence type="ECO:0000256" key="2">
    <source>
        <dbReference type="ARBA" id="ARBA00004651"/>
    </source>
</evidence>
<protein>
    <recommendedName>
        <fullName evidence="3">histidine kinase</fullName>
        <ecNumber evidence="3">2.7.13.3</ecNumber>
    </recommendedName>
</protein>
<keyword evidence="9 11" id="KW-1133">Transmembrane helix</keyword>
<dbReference type="Gene3D" id="1.10.287.130">
    <property type="match status" value="1"/>
</dbReference>
<dbReference type="InterPro" id="IPR036097">
    <property type="entry name" value="HisK_dim/P_sf"/>
</dbReference>
<evidence type="ECO:0000256" key="7">
    <source>
        <dbReference type="ARBA" id="ARBA00022692"/>
    </source>
</evidence>
<evidence type="ECO:0000256" key="8">
    <source>
        <dbReference type="ARBA" id="ARBA00022777"/>
    </source>
</evidence>
<keyword evidence="10 11" id="KW-0472">Membrane</keyword>
<evidence type="ECO:0000256" key="6">
    <source>
        <dbReference type="ARBA" id="ARBA00022679"/>
    </source>
</evidence>
<dbReference type="RefSeq" id="WP_377315096.1">
    <property type="nucleotide sequence ID" value="NZ_JBHUIY010000008.1"/>
</dbReference>
<evidence type="ECO:0000313" key="13">
    <source>
        <dbReference type="EMBL" id="MFD2233318.1"/>
    </source>
</evidence>
<reference evidence="14" key="1">
    <citation type="journal article" date="2019" name="Int. J. Syst. Evol. Microbiol.">
        <title>The Global Catalogue of Microorganisms (GCM) 10K type strain sequencing project: providing services to taxonomists for standard genome sequencing and annotation.</title>
        <authorList>
            <consortium name="The Broad Institute Genomics Platform"/>
            <consortium name="The Broad Institute Genome Sequencing Center for Infectious Disease"/>
            <person name="Wu L."/>
            <person name="Ma J."/>
        </authorList>
    </citation>
    <scope>NUCLEOTIDE SEQUENCE [LARGE SCALE GENOMIC DNA]</scope>
    <source>
        <strain evidence="14">KCTC 15012</strain>
    </source>
</reference>
<dbReference type="Gene3D" id="3.30.565.10">
    <property type="entry name" value="Histidine kinase-like ATPase, C-terminal domain"/>
    <property type="match status" value="1"/>
</dbReference>
<dbReference type="SUPFAM" id="SSF55874">
    <property type="entry name" value="ATPase domain of HSP90 chaperone/DNA topoisomerase II/histidine kinase"/>
    <property type="match status" value="1"/>
</dbReference>
<keyword evidence="8" id="KW-0418">Kinase</keyword>
<accession>A0ABW5CBB5</accession>
<evidence type="ECO:0000256" key="1">
    <source>
        <dbReference type="ARBA" id="ARBA00000085"/>
    </source>
</evidence>
<keyword evidence="4" id="KW-1003">Cell membrane</keyword>
<dbReference type="InterPro" id="IPR003661">
    <property type="entry name" value="HisK_dim/P_dom"/>
</dbReference>
<keyword evidence="5" id="KW-0597">Phosphoprotein</keyword>
<evidence type="ECO:0000256" key="4">
    <source>
        <dbReference type="ARBA" id="ARBA00022475"/>
    </source>
</evidence>
<dbReference type="Proteomes" id="UP001597296">
    <property type="component" value="Unassembled WGS sequence"/>
</dbReference>
<proteinExistence type="predicted"/>
<dbReference type="InterPro" id="IPR004358">
    <property type="entry name" value="Sig_transdc_His_kin-like_C"/>
</dbReference>
<dbReference type="CDD" id="cd12914">
    <property type="entry name" value="PDC1_DGC_like"/>
    <property type="match status" value="1"/>
</dbReference>
<dbReference type="Pfam" id="PF02518">
    <property type="entry name" value="HATPase_c"/>
    <property type="match status" value="1"/>
</dbReference>
<gene>
    <name evidence="13" type="ORF">ACFSNB_05830</name>
</gene>
<dbReference type="Gene3D" id="3.30.450.20">
    <property type="entry name" value="PAS domain"/>
    <property type="match status" value="2"/>
</dbReference>
<feature type="transmembrane region" description="Helical" evidence="11">
    <location>
        <begin position="23"/>
        <end position="44"/>
    </location>
</feature>
<feature type="domain" description="Histidine kinase" evidence="12">
    <location>
        <begin position="361"/>
        <end position="574"/>
    </location>
</feature>
<dbReference type="PANTHER" id="PTHR43047">
    <property type="entry name" value="TWO-COMPONENT HISTIDINE PROTEIN KINASE"/>
    <property type="match status" value="1"/>
</dbReference>
<comment type="caution">
    <text evidence="13">The sequence shown here is derived from an EMBL/GenBank/DDBJ whole genome shotgun (WGS) entry which is preliminary data.</text>
</comment>
<dbReference type="Pfam" id="PF02743">
    <property type="entry name" value="dCache_1"/>
    <property type="match status" value="1"/>
</dbReference>
<dbReference type="EC" id="2.7.13.3" evidence="3"/>
<dbReference type="CDD" id="cd00082">
    <property type="entry name" value="HisKA"/>
    <property type="match status" value="1"/>
</dbReference>
<comment type="subcellular location">
    <subcellularLocation>
        <location evidence="2">Cell membrane</location>
        <topology evidence="2">Multi-pass membrane protein</topology>
    </subcellularLocation>
</comment>
<dbReference type="GO" id="GO:0005524">
    <property type="term" value="F:ATP binding"/>
    <property type="evidence" value="ECO:0007669"/>
    <property type="project" value="UniProtKB-KW"/>
</dbReference>
<dbReference type="InterPro" id="IPR036890">
    <property type="entry name" value="HATPase_C_sf"/>
</dbReference>
<keyword evidence="7 11" id="KW-0812">Transmembrane</keyword>